<dbReference type="AlphaFoldDB" id="A0A6J4URM2"/>
<protein>
    <submittedName>
        <fullName evidence="2">Uncharacterized protein</fullName>
    </submittedName>
</protein>
<evidence type="ECO:0000256" key="1">
    <source>
        <dbReference type="SAM" id="MobiDB-lite"/>
    </source>
</evidence>
<name>A0A6J4URM2_9BACT</name>
<feature type="region of interest" description="Disordered" evidence="1">
    <location>
        <begin position="26"/>
        <end position="59"/>
    </location>
</feature>
<feature type="non-terminal residue" evidence="2">
    <location>
        <position position="1"/>
    </location>
</feature>
<organism evidence="2">
    <name type="scientific">uncultured Thermomicrobiales bacterium</name>
    <dbReference type="NCBI Taxonomy" id="1645740"/>
    <lineage>
        <taxon>Bacteria</taxon>
        <taxon>Pseudomonadati</taxon>
        <taxon>Thermomicrobiota</taxon>
        <taxon>Thermomicrobia</taxon>
        <taxon>Thermomicrobiales</taxon>
        <taxon>environmental samples</taxon>
    </lineage>
</organism>
<evidence type="ECO:0000313" key="2">
    <source>
        <dbReference type="EMBL" id="CAA9554655.1"/>
    </source>
</evidence>
<gene>
    <name evidence="2" type="ORF">AVDCRST_MAG59-2053</name>
</gene>
<dbReference type="EMBL" id="CADCWF010000130">
    <property type="protein sequence ID" value="CAA9554655.1"/>
    <property type="molecule type" value="Genomic_DNA"/>
</dbReference>
<proteinExistence type="predicted"/>
<feature type="non-terminal residue" evidence="2">
    <location>
        <position position="73"/>
    </location>
</feature>
<sequence length="73" mass="7639">WNCSARCSSTRRIANAPSPTVVAPRFVGPCPTSPTANTPGRPVSRKAGGRSSGHPSAVAAWSPSYGWCSGRRR</sequence>
<accession>A0A6J4URM2</accession>
<reference evidence="2" key="1">
    <citation type="submission" date="2020-02" db="EMBL/GenBank/DDBJ databases">
        <authorList>
            <person name="Meier V. D."/>
        </authorList>
    </citation>
    <scope>NUCLEOTIDE SEQUENCE</scope>
    <source>
        <strain evidence="2">AVDCRST_MAG59</strain>
    </source>
</reference>